<evidence type="ECO:0000256" key="10">
    <source>
        <dbReference type="PROSITE-ProRule" id="PRU01360"/>
    </source>
</evidence>
<name>A0A1W6LHL5_9BURK</name>
<evidence type="ECO:0000256" key="3">
    <source>
        <dbReference type="ARBA" id="ARBA00022448"/>
    </source>
</evidence>
<evidence type="ECO:0000256" key="9">
    <source>
        <dbReference type="ARBA" id="ARBA00023237"/>
    </source>
</evidence>
<dbReference type="PROSITE" id="PS52016">
    <property type="entry name" value="TONB_DEPENDENT_REC_3"/>
    <property type="match status" value="1"/>
</dbReference>
<keyword evidence="4 10" id="KW-1134">Transmembrane beta strand</keyword>
<evidence type="ECO:0000256" key="8">
    <source>
        <dbReference type="ARBA" id="ARBA00023170"/>
    </source>
</evidence>
<keyword evidence="8 15" id="KW-0675">Receptor</keyword>
<protein>
    <submittedName>
        <fullName evidence="15">TonB-dependent receptor</fullName>
    </submittedName>
</protein>
<comment type="subcellular location">
    <subcellularLocation>
        <location evidence="1 10">Cell outer membrane</location>
        <topology evidence="1 10">Multi-pass membrane protein</topology>
    </subcellularLocation>
</comment>
<keyword evidence="16" id="KW-1185">Reference proteome</keyword>
<feature type="domain" description="TonB-dependent receptor-like beta-barrel" evidence="13">
    <location>
        <begin position="412"/>
        <end position="777"/>
    </location>
</feature>
<organism evidence="15 16">
    <name type="scientific">Piscinibacter gummiphilus</name>
    <dbReference type="NCBI Taxonomy" id="946333"/>
    <lineage>
        <taxon>Bacteria</taxon>
        <taxon>Pseudomonadati</taxon>
        <taxon>Pseudomonadota</taxon>
        <taxon>Betaproteobacteria</taxon>
        <taxon>Burkholderiales</taxon>
        <taxon>Sphaerotilaceae</taxon>
        <taxon>Piscinibacter</taxon>
    </lineage>
</organism>
<keyword evidence="6 11" id="KW-0798">TonB box</keyword>
<dbReference type="NCBIfam" id="TIGR01782">
    <property type="entry name" value="TonB-Xanth-Caul"/>
    <property type="match status" value="1"/>
</dbReference>
<comment type="similarity">
    <text evidence="2 10 11">Belongs to the TonB-dependent receptor family.</text>
</comment>
<dbReference type="GO" id="GO:0009279">
    <property type="term" value="C:cell outer membrane"/>
    <property type="evidence" value="ECO:0007669"/>
    <property type="project" value="UniProtKB-SubCell"/>
</dbReference>
<accession>A0A1W6LHL5</accession>
<dbReference type="InterPro" id="IPR037066">
    <property type="entry name" value="Plug_dom_sf"/>
</dbReference>
<feature type="chain" id="PRO_5012077257" evidence="12">
    <location>
        <begin position="19"/>
        <end position="811"/>
    </location>
</feature>
<dbReference type="InterPro" id="IPR036942">
    <property type="entry name" value="Beta-barrel_TonB_sf"/>
</dbReference>
<keyword evidence="5 10" id="KW-0812">Transmembrane</keyword>
<evidence type="ECO:0000256" key="6">
    <source>
        <dbReference type="ARBA" id="ARBA00023077"/>
    </source>
</evidence>
<feature type="signal peptide" evidence="12">
    <location>
        <begin position="1"/>
        <end position="18"/>
    </location>
</feature>
<evidence type="ECO:0000256" key="11">
    <source>
        <dbReference type="RuleBase" id="RU003357"/>
    </source>
</evidence>
<evidence type="ECO:0000256" key="4">
    <source>
        <dbReference type="ARBA" id="ARBA00022452"/>
    </source>
</evidence>
<proteinExistence type="inferred from homology"/>
<dbReference type="EMBL" id="CP015118">
    <property type="protein sequence ID" value="ARN23772.1"/>
    <property type="molecule type" value="Genomic_DNA"/>
</dbReference>
<evidence type="ECO:0000259" key="14">
    <source>
        <dbReference type="Pfam" id="PF07715"/>
    </source>
</evidence>
<dbReference type="InterPro" id="IPR000531">
    <property type="entry name" value="Beta-barrel_TonB"/>
</dbReference>
<dbReference type="Gene3D" id="2.40.170.20">
    <property type="entry name" value="TonB-dependent receptor, beta-barrel domain"/>
    <property type="match status" value="1"/>
</dbReference>
<dbReference type="InterPro" id="IPR012910">
    <property type="entry name" value="Plug_dom"/>
</dbReference>
<keyword evidence="12" id="KW-0732">Signal</keyword>
<evidence type="ECO:0000313" key="16">
    <source>
        <dbReference type="Proteomes" id="UP000193427"/>
    </source>
</evidence>
<dbReference type="STRING" id="946333.A4W93_07215"/>
<dbReference type="Gene3D" id="2.170.130.10">
    <property type="entry name" value="TonB-dependent receptor, plug domain"/>
    <property type="match status" value="1"/>
</dbReference>
<dbReference type="KEGG" id="rgu:A4W93_07215"/>
<evidence type="ECO:0000256" key="1">
    <source>
        <dbReference type="ARBA" id="ARBA00004571"/>
    </source>
</evidence>
<evidence type="ECO:0000256" key="7">
    <source>
        <dbReference type="ARBA" id="ARBA00023136"/>
    </source>
</evidence>
<gene>
    <name evidence="15" type="ORF">A4W93_07215</name>
</gene>
<reference evidence="15 16" key="1">
    <citation type="submission" date="2016-04" db="EMBL/GenBank/DDBJ databases">
        <title>Complete genome sequence of natural rubber-degrading, novel Gram-negative bacterium, Rhizobacter gummiphilus strain NS21.</title>
        <authorList>
            <person name="Tabata M."/>
            <person name="Kasai D."/>
            <person name="Fukuda M."/>
        </authorList>
    </citation>
    <scope>NUCLEOTIDE SEQUENCE [LARGE SCALE GENOMIC DNA]</scope>
    <source>
        <strain evidence="15 16">NS21</strain>
    </source>
</reference>
<dbReference type="SUPFAM" id="SSF56935">
    <property type="entry name" value="Porins"/>
    <property type="match status" value="1"/>
</dbReference>
<evidence type="ECO:0000256" key="5">
    <source>
        <dbReference type="ARBA" id="ARBA00022692"/>
    </source>
</evidence>
<dbReference type="CDD" id="cd01347">
    <property type="entry name" value="ligand_gated_channel"/>
    <property type="match status" value="1"/>
</dbReference>
<evidence type="ECO:0000256" key="2">
    <source>
        <dbReference type="ARBA" id="ARBA00009810"/>
    </source>
</evidence>
<evidence type="ECO:0000313" key="15">
    <source>
        <dbReference type="EMBL" id="ARN23772.1"/>
    </source>
</evidence>
<dbReference type="PANTHER" id="PTHR40980:SF4">
    <property type="entry name" value="TONB-DEPENDENT RECEPTOR-LIKE BETA-BARREL DOMAIN-CONTAINING PROTEIN"/>
    <property type="match status" value="1"/>
</dbReference>
<dbReference type="Proteomes" id="UP000193427">
    <property type="component" value="Chromosome"/>
</dbReference>
<keyword evidence="7 10" id="KW-0472">Membrane</keyword>
<dbReference type="AlphaFoldDB" id="A0A1W6LHL5"/>
<evidence type="ECO:0000256" key="12">
    <source>
        <dbReference type="SAM" id="SignalP"/>
    </source>
</evidence>
<dbReference type="Pfam" id="PF07715">
    <property type="entry name" value="Plug"/>
    <property type="match status" value="1"/>
</dbReference>
<feature type="domain" description="TonB-dependent receptor plug" evidence="14">
    <location>
        <begin position="49"/>
        <end position="148"/>
    </location>
</feature>
<keyword evidence="9 10" id="KW-0998">Cell outer membrane</keyword>
<dbReference type="InterPro" id="IPR010104">
    <property type="entry name" value="TonB_rcpt_bac"/>
</dbReference>
<dbReference type="InterPro" id="IPR039426">
    <property type="entry name" value="TonB-dep_rcpt-like"/>
</dbReference>
<sequence length="811" mass="87992">MNRLSAAVLLALVVPAHAQESATLAPVVVRGQAAATDRALDDQEAADDIRSVVRNDGIGRLPDRNAAEALQRLPGVSIERDQGEGRYVRVRGLGPDLNAVTINGTRVPSPESGRRAVMLDVLPSALIGSASVIKTLTPDMDANSLGGTIDIRTLSAFDQPGRLLSFELGGSHSDNVSKTSPLGSLLFADRFMDGRLGVAFGLNAEQRKFGSDNVETGGAWDGNALEEFERRDYRITRERVGAGLNLEFKPAKGQLYYLRSMASQFSDDEVRNAHTIAFDAPQEAGVLGDAESVRSLKARKETQRIYSLALGTDQTLGDWELNLAGGVSRASETTPRSISAADFDGGTYSNVGFTDGRTPTLLAPASINEAAGYSLSEIELEENAARDREYTLKLDLAKSLPIFGAAGQIKFGGKISRRTKTNDQTTWTSDDFGPAPTDLASYAGPSPRYPFGAFGPTIQPGAIQAILPGSVIEVDEVESVINDYTMKENLDAAYVQSKFQLADWHLIAGVRYEGTRFTASGTGYDEGAGTFMPRDSQHRDDHWLPGLHARHDLDDTTSLRAAWTNTVVRPTFEQLRPGFTIDGSEGEFGNPDLKPLRSSNLDLGIERRLGYAGAVSVYGFHKNIRDFVFQTTADMSAAFPGVTDATTYANGGQAKVYGVELAYTQALRSLPAPWNGLLVGANATFSDSRADVSVGGVSRRITLPSQSKRVFNLVLGWENPVFGVRLAANHKSSYLLEVGAIDDPSTDQYVDAQTQLDLSMRYSVSKSLQFAFDVQNVTDEPYYVYAGSRDRNAQWEAYGRTYRLSMKYNLE</sequence>
<dbReference type="Pfam" id="PF00593">
    <property type="entry name" value="TonB_dep_Rec_b-barrel"/>
    <property type="match status" value="1"/>
</dbReference>
<keyword evidence="3 10" id="KW-0813">Transport</keyword>
<dbReference type="PANTHER" id="PTHR40980">
    <property type="entry name" value="PLUG DOMAIN-CONTAINING PROTEIN"/>
    <property type="match status" value="1"/>
</dbReference>
<evidence type="ECO:0000259" key="13">
    <source>
        <dbReference type="Pfam" id="PF00593"/>
    </source>
</evidence>